<dbReference type="GO" id="GO:0016747">
    <property type="term" value="F:acyltransferase activity, transferring groups other than amino-acyl groups"/>
    <property type="evidence" value="ECO:0007669"/>
    <property type="project" value="InterPro"/>
</dbReference>
<dbReference type="EMBL" id="CP013244">
    <property type="protein sequence ID" value="ANP45105.1"/>
    <property type="molecule type" value="Genomic_DNA"/>
</dbReference>
<proteinExistence type="predicted"/>
<dbReference type="KEGG" id="cbot:ATE48_03810"/>
<reference evidence="2 3" key="1">
    <citation type="submission" date="2015-11" db="EMBL/GenBank/DDBJ databases">
        <title>Whole-Genome Sequence of Candidatus Oderbacter manganicum from the National Park Lower Oder Valley, Germany.</title>
        <authorList>
            <person name="Braun B."/>
            <person name="Liere K."/>
            <person name="Szewzyk U."/>
        </authorList>
    </citation>
    <scope>NUCLEOTIDE SEQUENCE [LARGE SCALE GENOMIC DNA]</scope>
    <source>
        <strain evidence="2 3">OTSz_A_272</strain>
    </source>
</reference>
<dbReference type="PANTHER" id="PTHR43610:SF1">
    <property type="entry name" value="N-ACETYLTRANSFERASE DOMAIN-CONTAINING PROTEIN"/>
    <property type="match status" value="1"/>
</dbReference>
<protein>
    <recommendedName>
        <fullName evidence="1">N-acetyltransferase domain-containing protein</fullName>
    </recommendedName>
</protein>
<dbReference type="InterPro" id="IPR016181">
    <property type="entry name" value="Acyl_CoA_acyltransferase"/>
</dbReference>
<organism evidence="2 3">
    <name type="scientific">Candidatus Viadribacter manganicus</name>
    <dbReference type="NCBI Taxonomy" id="1759059"/>
    <lineage>
        <taxon>Bacteria</taxon>
        <taxon>Pseudomonadati</taxon>
        <taxon>Pseudomonadota</taxon>
        <taxon>Alphaproteobacteria</taxon>
        <taxon>Hyphomonadales</taxon>
        <taxon>Hyphomonadaceae</taxon>
        <taxon>Candidatus Viadribacter</taxon>
    </lineage>
</organism>
<dbReference type="STRING" id="1759059.ATE48_03810"/>
<feature type="domain" description="N-acetyltransferase" evidence="1">
    <location>
        <begin position="13"/>
        <end position="172"/>
    </location>
</feature>
<sequence length="190" mass="21152">MDLAARILERGRVRLEPFEERHRDALAAVANADTELFHHIPFPIATMGYGAWFDVLRKDQAAGRSIPHAVFADDQIIGQSCYLNIRPRDAGVEIGSTWYARAAQGSFVNPSAKLLLIGNAFDQGAERIELKTDALNAHSRAAMLKMGAQFEGIHRKHMRRADGALRDTAWFSVIREDWSTVRAGLEARLG</sequence>
<name>A0A1B1AEY7_9PROT</name>
<dbReference type="Proteomes" id="UP000092498">
    <property type="component" value="Chromosome"/>
</dbReference>
<evidence type="ECO:0000259" key="1">
    <source>
        <dbReference type="PROSITE" id="PS51186"/>
    </source>
</evidence>
<dbReference type="PROSITE" id="PS51186">
    <property type="entry name" value="GNAT"/>
    <property type="match status" value="1"/>
</dbReference>
<dbReference type="InterPro" id="IPR000182">
    <property type="entry name" value="GNAT_dom"/>
</dbReference>
<keyword evidence="3" id="KW-1185">Reference proteome</keyword>
<dbReference type="AlphaFoldDB" id="A0A1B1AEY7"/>
<evidence type="ECO:0000313" key="3">
    <source>
        <dbReference type="Proteomes" id="UP000092498"/>
    </source>
</evidence>
<dbReference type="PANTHER" id="PTHR43610">
    <property type="entry name" value="BLL6696 PROTEIN"/>
    <property type="match status" value="1"/>
</dbReference>
<dbReference type="SUPFAM" id="SSF55729">
    <property type="entry name" value="Acyl-CoA N-acyltransferases (Nat)"/>
    <property type="match status" value="1"/>
</dbReference>
<evidence type="ECO:0000313" key="2">
    <source>
        <dbReference type="EMBL" id="ANP45105.1"/>
    </source>
</evidence>
<dbReference type="Gene3D" id="3.40.630.30">
    <property type="match status" value="1"/>
</dbReference>
<gene>
    <name evidence="2" type="ORF">ATE48_03810</name>
</gene>
<dbReference type="Pfam" id="PF13302">
    <property type="entry name" value="Acetyltransf_3"/>
    <property type="match status" value="1"/>
</dbReference>
<dbReference type="InParanoid" id="A0A1B1AEY7"/>
<accession>A0A1B1AEY7</accession>